<feature type="domain" description="YbaK/aminoacyl-tRNA synthetase-associated" evidence="1">
    <location>
        <begin position="30"/>
        <end position="148"/>
    </location>
</feature>
<dbReference type="GO" id="GO:0002161">
    <property type="term" value="F:aminoacyl-tRNA deacylase activity"/>
    <property type="evidence" value="ECO:0007669"/>
    <property type="project" value="InterPro"/>
</dbReference>
<accession>A0A1V4EWU8</accession>
<keyword evidence="3" id="KW-1185">Reference proteome</keyword>
<dbReference type="PANTHER" id="PTHR30411:SF1">
    <property type="entry name" value="CYTOPLASMIC PROTEIN"/>
    <property type="match status" value="1"/>
</dbReference>
<organism evidence="2 3">
    <name type="scientific">Ferroacidibacillus organovorans</name>
    <dbReference type="NCBI Taxonomy" id="1765683"/>
    <lineage>
        <taxon>Bacteria</taxon>
        <taxon>Bacillati</taxon>
        <taxon>Bacillota</taxon>
        <taxon>Bacilli</taxon>
        <taxon>Bacillales</taxon>
        <taxon>Alicyclobacillaceae</taxon>
        <taxon>Ferroacidibacillus</taxon>
    </lineage>
</organism>
<dbReference type="Pfam" id="PF04073">
    <property type="entry name" value="tRNA_edit"/>
    <property type="match status" value="1"/>
</dbReference>
<dbReference type="InterPro" id="IPR007214">
    <property type="entry name" value="YbaK/aa-tRNA-synth-assoc-dom"/>
</dbReference>
<sequence length="158" mass="16851">MDVLKQSAQHVQDFLREHGFANVVVELPDSTRTAAEAATAVGCSVGQIAKSILFRRADTDTPVLVIASGTNRVSEERIAEWLGAKLLKADADFVRAHAGYVIGGVPPIAHVSSMAIAIDQDLLQYDAIWAAAGHPKAVFRLTPDELLEMTKGCVMGVA</sequence>
<dbReference type="Proteomes" id="UP000190229">
    <property type="component" value="Unassembled WGS sequence"/>
</dbReference>
<name>A0A1V4EWU8_9BACL</name>
<gene>
    <name evidence="2" type="ORF">B2M26_01395</name>
</gene>
<protein>
    <recommendedName>
        <fullName evidence="1">YbaK/aminoacyl-tRNA synthetase-associated domain-containing protein</fullName>
    </recommendedName>
</protein>
<dbReference type="RefSeq" id="WP_079289738.1">
    <property type="nucleotide sequence ID" value="NZ_MWPS01000003.1"/>
</dbReference>
<evidence type="ECO:0000259" key="1">
    <source>
        <dbReference type="Pfam" id="PF04073"/>
    </source>
</evidence>
<dbReference type="SUPFAM" id="SSF55826">
    <property type="entry name" value="YbaK/ProRS associated domain"/>
    <property type="match status" value="1"/>
</dbReference>
<dbReference type="Gene3D" id="3.90.960.10">
    <property type="entry name" value="YbaK/aminoacyl-tRNA synthetase-associated domain"/>
    <property type="match status" value="1"/>
</dbReference>
<evidence type="ECO:0000313" key="2">
    <source>
        <dbReference type="EMBL" id="OPG17417.1"/>
    </source>
</evidence>
<proteinExistence type="predicted"/>
<dbReference type="PANTHER" id="PTHR30411">
    <property type="entry name" value="CYTOPLASMIC PROTEIN"/>
    <property type="match status" value="1"/>
</dbReference>
<dbReference type="AlphaFoldDB" id="A0A1V4EWU8"/>
<evidence type="ECO:0000313" key="3">
    <source>
        <dbReference type="Proteomes" id="UP000190229"/>
    </source>
</evidence>
<comment type="caution">
    <text evidence="2">The sequence shown here is derived from an EMBL/GenBank/DDBJ whole genome shotgun (WGS) entry which is preliminary data.</text>
</comment>
<dbReference type="CDD" id="cd04333">
    <property type="entry name" value="ProX_deacylase"/>
    <property type="match status" value="1"/>
</dbReference>
<dbReference type="InterPro" id="IPR036754">
    <property type="entry name" value="YbaK/aa-tRNA-synt-asso_dom_sf"/>
</dbReference>
<reference evidence="2 3" key="1">
    <citation type="submission" date="2017-02" db="EMBL/GenBank/DDBJ databases">
        <title>Draft genome of Acidibacillus ferrooxidans Huett2.</title>
        <authorList>
            <person name="Schopf S."/>
        </authorList>
    </citation>
    <scope>NUCLEOTIDE SEQUENCE [LARGE SCALE GENOMIC DNA]</scope>
    <source>
        <strain evidence="2 3">Huett2</strain>
    </source>
</reference>
<dbReference type="EMBL" id="MWPS01000003">
    <property type="protein sequence ID" value="OPG17417.1"/>
    <property type="molecule type" value="Genomic_DNA"/>
</dbReference>